<keyword evidence="1" id="KW-0812">Transmembrane</keyword>
<feature type="transmembrane region" description="Helical" evidence="1">
    <location>
        <begin position="6"/>
        <end position="23"/>
    </location>
</feature>
<organism evidence="2 3">
    <name type="scientific">Methylomonas lenta</name>
    <dbReference type="NCBI Taxonomy" id="980561"/>
    <lineage>
        <taxon>Bacteria</taxon>
        <taxon>Pseudomonadati</taxon>
        <taxon>Pseudomonadota</taxon>
        <taxon>Gammaproteobacteria</taxon>
        <taxon>Methylococcales</taxon>
        <taxon>Methylococcaceae</taxon>
        <taxon>Methylomonas</taxon>
    </lineage>
</organism>
<keyword evidence="1" id="KW-0472">Membrane</keyword>
<reference evidence="2 3" key="1">
    <citation type="submission" date="2016-03" db="EMBL/GenBank/DDBJ databases">
        <authorList>
            <person name="Ploux O."/>
        </authorList>
    </citation>
    <scope>NUCLEOTIDE SEQUENCE [LARGE SCALE GENOMIC DNA]</scope>
    <source>
        <strain evidence="2 3">R-45370</strain>
    </source>
</reference>
<evidence type="ECO:0000313" key="2">
    <source>
        <dbReference type="EMBL" id="OAI20899.1"/>
    </source>
</evidence>
<accession>A0A177NUH6</accession>
<name>A0A177NUH6_9GAMM</name>
<dbReference type="Proteomes" id="UP000078476">
    <property type="component" value="Unassembled WGS sequence"/>
</dbReference>
<comment type="caution">
    <text evidence="2">The sequence shown here is derived from an EMBL/GenBank/DDBJ whole genome shotgun (WGS) entry which is preliminary data.</text>
</comment>
<evidence type="ECO:0000256" key="1">
    <source>
        <dbReference type="SAM" id="Phobius"/>
    </source>
</evidence>
<keyword evidence="1" id="KW-1133">Transmembrane helix</keyword>
<keyword evidence="3" id="KW-1185">Reference proteome</keyword>
<dbReference type="AlphaFoldDB" id="A0A177NUH6"/>
<feature type="transmembrane region" description="Helical" evidence="1">
    <location>
        <begin position="32"/>
        <end position="50"/>
    </location>
</feature>
<protein>
    <recommendedName>
        <fullName evidence="4">Cardiolipin synthase N-terminal domain-containing protein</fullName>
    </recommendedName>
</protein>
<evidence type="ECO:0000313" key="3">
    <source>
        <dbReference type="Proteomes" id="UP000078476"/>
    </source>
</evidence>
<evidence type="ECO:0008006" key="4">
    <source>
        <dbReference type="Google" id="ProtNLM"/>
    </source>
</evidence>
<dbReference type="EMBL" id="LUUI01000026">
    <property type="protein sequence ID" value="OAI20899.1"/>
    <property type="molecule type" value="Genomic_DNA"/>
</dbReference>
<dbReference type="STRING" id="980561.A1359_20085"/>
<proteinExistence type="predicted"/>
<sequence>MTLFYMILPIFVLFCLWLSYRILQKAGVDGRWCLVLLVPVVNVIMIWVFAFCQWPNLRSDVDQGL</sequence>
<dbReference type="OrthoDB" id="123194at2"/>
<dbReference type="RefSeq" id="WP_066977149.1">
    <property type="nucleotide sequence ID" value="NZ_LUUI01000026.1"/>
</dbReference>
<gene>
    <name evidence="2" type="ORF">A1359_20085</name>
</gene>